<dbReference type="PANTHER" id="PTHR46082">
    <property type="entry name" value="ATP/GTP-BINDING PROTEIN-RELATED"/>
    <property type="match status" value="1"/>
</dbReference>
<dbReference type="EMBL" id="CP108222">
    <property type="protein sequence ID" value="WTT15740.1"/>
    <property type="molecule type" value="Genomic_DNA"/>
</dbReference>
<dbReference type="Pfam" id="PF13374">
    <property type="entry name" value="TPR_10"/>
    <property type="match status" value="2"/>
</dbReference>
<dbReference type="InterPro" id="IPR027417">
    <property type="entry name" value="P-loop_NTPase"/>
</dbReference>
<sequence length="1290" mass="141171">MSPPARQGHELAVLLSVASRIEPELMRAVRITVAPLLDVSAEVDLWFGNLVERRGYGYVSLRGDLLPSLRAELADRLAGSPTGAPVHTLWSVIERLHKHRSPALFAEEWATWLAIRDGAGADRAIERALEPALRALVEQGRDGVARWFAGAWPRLPEPVRRTTTAWQLATVTSARLSGVTLRPELPERLSVTDIGLIAARLPRVPLRVRRYGPDLLLGERADGVGGFTIEVPDTDPRVLDLLDDPLPRTLLVSRGATVTERVGWGPVQLLAADGAVYALPAPSPVLEQSARRRRSAEPDRRITVAHTGASQAWGAWVTDQAEAAGFGVTAVPWYPDPGRVLWDELGELLRGPGRTLLVLGDTDCRLGGRSDAEWNAALPEAAADWPGQLAAVLVGAGERPAAVGALPLADLRGVDQREAVRRLFALLGTPLTGTGTGNSDRRSVDPRFPGTAPAVSNAPHRNPRFTGRETLLARIRQTLLAPGPEPGAADRHRCVLLGPSGTGKTQTATEYVHRYGNEYDVVWWISAGFQGTAREQLSELAPKLGLTAGPGIGNRIRAVQAALCIGQPFHRWLLVLDRADDMTEIEDLLPEGVGHVLITSNSRAWAGNDRVHRIDVPAFSRAESIAYTRSRAPRLNLAEADLLAEAVQDLPLLLSHTAAWLDAHPMPVAEYLERVHNGHPARLEQPGGGGGIDAADYPQALESSWSITLESLQQRHPAVVELLELFTCFSPDSVPVRLLRTEYPAGLSPRIAALAADRQAWDGALLMLAETSAVRLVFGDDGVERAEVHRFYHSLLRDGLSEDERDLFSQVACAVLAAAGPGDPLDTRTWSRYAELIPHLEISGALDSPRESVSQLVLDCIEYLRSRGEARTGLRLCELTIARWHSRMPPDSSEMLILTHQHANMLRRMGRYREAEAVGRTVVDRLSEGRPSEDHELLRAKNGLGGTLVALGAYREAYELYEDTVRVQKAVDGPESIRSQQSSNLANVLGLLGRYDESLKLYTSVVTRLREAFGPRHYRSLYNELRCCWTLRLLGNHGEALVRQKANLRDYHQLMGRYGVNPMVAEHNVALCLRRTGQLLQAERKMREIVDLARQLYGPRHPQALFVAADYASLLREQCDMDRAWTLADTVARDYADLLGDAHPFSAGTAGNVGLTLWESGDRDEALHIAERALRGMTAAMGADHPWTLGCSLNVAGARSLVGDSEGAAGYSRDCMERSARVVGSAHPLTLMCKAALAADLRALRQTDAADRLERETLGQLVEALGPDSPFTLAVRQGERPYWDFEPQPE</sequence>
<dbReference type="Pfam" id="PF13424">
    <property type="entry name" value="TPR_12"/>
    <property type="match status" value="1"/>
</dbReference>
<dbReference type="Pfam" id="PF13676">
    <property type="entry name" value="TIR_2"/>
    <property type="match status" value="1"/>
</dbReference>
<evidence type="ECO:0000313" key="2">
    <source>
        <dbReference type="EMBL" id="WTT15740.1"/>
    </source>
</evidence>
<dbReference type="InterPro" id="IPR053137">
    <property type="entry name" value="NLR-like"/>
</dbReference>
<dbReference type="InterPro" id="IPR000157">
    <property type="entry name" value="TIR_dom"/>
</dbReference>
<dbReference type="SUPFAM" id="SSF48452">
    <property type="entry name" value="TPR-like"/>
    <property type="match status" value="4"/>
</dbReference>
<evidence type="ECO:0000259" key="1">
    <source>
        <dbReference type="Pfam" id="PF13676"/>
    </source>
</evidence>
<dbReference type="SUPFAM" id="SSF52540">
    <property type="entry name" value="P-loop containing nucleoside triphosphate hydrolases"/>
    <property type="match status" value="1"/>
</dbReference>
<organism evidence="2">
    <name type="scientific">Streptomyces sp. NBC_00093</name>
    <dbReference type="NCBI Taxonomy" id="2975649"/>
    <lineage>
        <taxon>Bacteria</taxon>
        <taxon>Bacillati</taxon>
        <taxon>Actinomycetota</taxon>
        <taxon>Actinomycetes</taxon>
        <taxon>Kitasatosporales</taxon>
        <taxon>Streptomycetaceae</taxon>
        <taxon>Streptomyces</taxon>
    </lineage>
</organism>
<dbReference type="GO" id="GO:0007165">
    <property type="term" value="P:signal transduction"/>
    <property type="evidence" value="ECO:0007669"/>
    <property type="project" value="InterPro"/>
</dbReference>
<reference evidence="2" key="1">
    <citation type="submission" date="2022-10" db="EMBL/GenBank/DDBJ databases">
        <title>The complete genomes of actinobacterial strains from the NBC collection.</title>
        <authorList>
            <person name="Joergensen T.S."/>
            <person name="Alvarez Arevalo M."/>
            <person name="Sterndorff E.B."/>
            <person name="Faurdal D."/>
            <person name="Vuksanovic O."/>
            <person name="Mourched A.-S."/>
            <person name="Charusanti P."/>
            <person name="Shaw S."/>
            <person name="Blin K."/>
            <person name="Weber T."/>
        </authorList>
    </citation>
    <scope>NUCLEOTIDE SEQUENCE</scope>
    <source>
        <strain evidence="2">NBC_00093</strain>
    </source>
</reference>
<dbReference type="InterPro" id="IPR011990">
    <property type="entry name" value="TPR-like_helical_dom_sf"/>
</dbReference>
<gene>
    <name evidence="2" type="primary">fxsT</name>
    <name evidence="2" type="ORF">OHA22_09485</name>
</gene>
<name>A0AAU1ZUT2_9ACTN</name>
<dbReference type="Gene3D" id="1.25.40.10">
    <property type="entry name" value="Tetratricopeptide repeat domain"/>
    <property type="match status" value="2"/>
</dbReference>
<dbReference type="PANTHER" id="PTHR46082:SF6">
    <property type="entry name" value="AAA+ ATPASE DOMAIN-CONTAINING PROTEIN-RELATED"/>
    <property type="match status" value="1"/>
</dbReference>
<accession>A0AAU1ZUT2</accession>
<protein>
    <submittedName>
        <fullName evidence="2">FxSxx-COOH system tetratricopeptide repeat protein</fullName>
    </submittedName>
</protein>
<dbReference type="NCBIfam" id="NF040586">
    <property type="entry name" value="FxSxx_TPR"/>
    <property type="match status" value="1"/>
</dbReference>
<proteinExistence type="predicted"/>
<dbReference type="Gene3D" id="3.40.50.300">
    <property type="entry name" value="P-loop containing nucleotide triphosphate hydrolases"/>
    <property type="match status" value="1"/>
</dbReference>
<feature type="domain" description="TIR" evidence="1">
    <location>
        <begin position="302"/>
        <end position="423"/>
    </location>
</feature>